<dbReference type="OrthoDB" id="9762978at2"/>
<evidence type="ECO:0000256" key="4">
    <source>
        <dbReference type="ARBA" id="ARBA00022475"/>
    </source>
</evidence>
<protein>
    <submittedName>
        <fullName evidence="11">Sodium:proton antiporter</fullName>
    </submittedName>
</protein>
<organism evidence="11 12">
    <name type="scientific">Litorilituus lipolyticus</name>
    <dbReference type="NCBI Taxonomy" id="2491017"/>
    <lineage>
        <taxon>Bacteria</taxon>
        <taxon>Pseudomonadati</taxon>
        <taxon>Pseudomonadota</taxon>
        <taxon>Gammaproteobacteria</taxon>
        <taxon>Alteromonadales</taxon>
        <taxon>Colwelliaceae</taxon>
        <taxon>Litorilituus</taxon>
    </lineage>
</organism>
<dbReference type="Pfam" id="PF03553">
    <property type="entry name" value="Na_H_antiporter"/>
    <property type="match status" value="1"/>
</dbReference>
<dbReference type="InterPro" id="IPR052180">
    <property type="entry name" value="NhaC_Na-H+_Antiporter"/>
</dbReference>
<feature type="transmembrane region" description="Helical" evidence="9">
    <location>
        <begin position="317"/>
        <end position="337"/>
    </location>
</feature>
<keyword evidence="2" id="KW-0813">Transport</keyword>
<comment type="caution">
    <text evidence="11">The sequence shown here is derived from an EMBL/GenBank/DDBJ whole genome shotgun (WGS) entry which is preliminary data.</text>
</comment>
<dbReference type="PANTHER" id="PTHR33451">
    <property type="entry name" value="MALATE-2H(+)/NA(+)-LACTATE ANTIPORTER"/>
    <property type="match status" value="1"/>
</dbReference>
<accession>A0A502KSX4</accession>
<name>A0A502KSX4_9GAMM</name>
<evidence type="ECO:0000256" key="1">
    <source>
        <dbReference type="ARBA" id="ARBA00004651"/>
    </source>
</evidence>
<evidence type="ECO:0000256" key="8">
    <source>
        <dbReference type="ARBA" id="ARBA00038435"/>
    </source>
</evidence>
<keyword evidence="5 9" id="KW-0812">Transmembrane</keyword>
<keyword evidence="12" id="KW-1185">Reference proteome</keyword>
<sequence length="468" mass="51037">MLAVMILVASVAYGLIIRPLWLNQTALPLELVFLSASVMVMAQALCLGYQWQSLINNVNAKITRAFPTILLLFVIGILIGTWILSGTVPMLVYLGLDLVSEHYFYALAFLLSVVFSLCTGSSWSTIATIGVVLITVGQTANAHLGILAGAVIGGAYFGDKMSPLSDTTNIAAIAVGVSVQAHINAMKYTTIPAAVLALFAYIILGFYYPVASTAAQESVLLTFQTQLQGLFNFSFWLFLPPLIILIGSIKRFPPLPTLVVSSISACLLALCFQAISLEQIFTTIHKGFDLSMFVSTANMTVDTSGVAINSILNRGGLYFLIDPIVITILIFVYVGVVDEMGAITRTLSAMLHKIKRDSSLVVSTLFASSLTNSLTSSQYANSFIVSEVFSKKYREHRLPKPLLSRSLEDTGTMIESLVPWSTTAVFIYATLDIALTEYWYWQLMSLFNIAVALLLAIFAIDYSKNKTR</sequence>
<feature type="transmembrane region" description="Helical" evidence="9">
    <location>
        <begin position="230"/>
        <end position="249"/>
    </location>
</feature>
<comment type="subcellular location">
    <subcellularLocation>
        <location evidence="1">Cell membrane</location>
        <topology evidence="1">Multi-pass membrane protein</topology>
    </subcellularLocation>
</comment>
<keyword evidence="7 9" id="KW-0472">Membrane</keyword>
<keyword evidence="6 9" id="KW-1133">Transmembrane helix</keyword>
<feature type="transmembrane region" description="Helical" evidence="9">
    <location>
        <begin position="70"/>
        <end position="96"/>
    </location>
</feature>
<evidence type="ECO:0000259" key="10">
    <source>
        <dbReference type="Pfam" id="PF03553"/>
    </source>
</evidence>
<proteinExistence type="inferred from homology"/>
<evidence type="ECO:0000256" key="9">
    <source>
        <dbReference type="SAM" id="Phobius"/>
    </source>
</evidence>
<evidence type="ECO:0000256" key="7">
    <source>
        <dbReference type="ARBA" id="ARBA00023136"/>
    </source>
</evidence>
<dbReference type="InterPro" id="IPR018461">
    <property type="entry name" value="Na/H_Antiport_NhaC-like_C"/>
</dbReference>
<feature type="transmembrane region" description="Helical" evidence="9">
    <location>
        <begin position="191"/>
        <end position="210"/>
    </location>
</feature>
<comment type="similarity">
    <text evidence="8">Belongs to the NhaC Na(+)/H(+) (TC 2.A.35) antiporter family.</text>
</comment>
<dbReference type="GO" id="GO:0005886">
    <property type="term" value="C:plasma membrane"/>
    <property type="evidence" value="ECO:0007669"/>
    <property type="project" value="UniProtKB-SubCell"/>
</dbReference>
<keyword evidence="4" id="KW-1003">Cell membrane</keyword>
<reference evidence="11 12" key="1">
    <citation type="submission" date="2019-01" db="EMBL/GenBank/DDBJ databases">
        <title>Litorilituus lipolytica sp. nov., isolated from intertidal sand of the Yellow Sea in China.</title>
        <authorList>
            <person name="Liu A."/>
        </authorList>
    </citation>
    <scope>NUCLEOTIDE SEQUENCE [LARGE SCALE GENOMIC DNA]</scope>
    <source>
        <strain evidence="11 12">RZ04</strain>
    </source>
</reference>
<dbReference type="GO" id="GO:0015297">
    <property type="term" value="F:antiporter activity"/>
    <property type="evidence" value="ECO:0007669"/>
    <property type="project" value="UniProtKB-KW"/>
</dbReference>
<feature type="domain" description="Na+/H+ antiporter NhaC-like C-terminal" evidence="10">
    <location>
        <begin position="154"/>
        <end position="459"/>
    </location>
</feature>
<evidence type="ECO:0000256" key="6">
    <source>
        <dbReference type="ARBA" id="ARBA00022989"/>
    </source>
</evidence>
<keyword evidence="3" id="KW-0050">Antiport</keyword>
<dbReference type="Proteomes" id="UP000315303">
    <property type="component" value="Unassembled WGS sequence"/>
</dbReference>
<evidence type="ECO:0000256" key="2">
    <source>
        <dbReference type="ARBA" id="ARBA00022448"/>
    </source>
</evidence>
<gene>
    <name evidence="11" type="ORF">EPA86_10945</name>
</gene>
<evidence type="ECO:0000313" key="11">
    <source>
        <dbReference type="EMBL" id="TPH14712.1"/>
    </source>
</evidence>
<evidence type="ECO:0000313" key="12">
    <source>
        <dbReference type="Proteomes" id="UP000315303"/>
    </source>
</evidence>
<evidence type="ECO:0000256" key="5">
    <source>
        <dbReference type="ARBA" id="ARBA00022692"/>
    </source>
</evidence>
<dbReference type="AlphaFoldDB" id="A0A502KSX4"/>
<feature type="transmembrane region" description="Helical" evidence="9">
    <location>
        <begin position="255"/>
        <end position="275"/>
    </location>
</feature>
<feature type="transmembrane region" description="Helical" evidence="9">
    <location>
        <begin position="358"/>
        <end position="380"/>
    </location>
</feature>
<feature type="transmembrane region" description="Helical" evidence="9">
    <location>
        <begin position="30"/>
        <end position="49"/>
    </location>
</feature>
<dbReference type="EMBL" id="SAWY01000021">
    <property type="protein sequence ID" value="TPH14712.1"/>
    <property type="molecule type" value="Genomic_DNA"/>
</dbReference>
<feature type="transmembrane region" description="Helical" evidence="9">
    <location>
        <begin position="438"/>
        <end position="460"/>
    </location>
</feature>
<feature type="transmembrane region" description="Helical" evidence="9">
    <location>
        <begin position="131"/>
        <end position="157"/>
    </location>
</feature>
<evidence type="ECO:0000256" key="3">
    <source>
        <dbReference type="ARBA" id="ARBA00022449"/>
    </source>
</evidence>
<dbReference type="PANTHER" id="PTHR33451:SF3">
    <property type="entry name" value="MALATE-2H(+)_NA(+)-LACTATE ANTIPORTER"/>
    <property type="match status" value="1"/>
</dbReference>
<feature type="transmembrane region" description="Helical" evidence="9">
    <location>
        <begin position="102"/>
        <end position="119"/>
    </location>
</feature>